<dbReference type="FunFam" id="1.20.1640.10:FF:000013">
    <property type="entry name" value="PaTched Related family"/>
    <property type="match status" value="1"/>
</dbReference>
<dbReference type="InterPro" id="IPR051697">
    <property type="entry name" value="Patched_domain-protein"/>
</dbReference>
<feature type="transmembrane region" description="Helical" evidence="11">
    <location>
        <begin position="534"/>
        <end position="557"/>
    </location>
</feature>
<dbReference type="FunCoup" id="A0A2Y9FC05">
    <property type="interactions" value="2"/>
</dbReference>
<comment type="similarity">
    <text evidence="1">Belongs to the patched family.</text>
</comment>
<evidence type="ECO:0000256" key="4">
    <source>
        <dbReference type="ARBA" id="ARBA00022989"/>
    </source>
</evidence>
<reference evidence="14" key="1">
    <citation type="submission" date="2025-08" db="UniProtKB">
        <authorList>
            <consortium name="RefSeq"/>
        </authorList>
    </citation>
    <scope>IDENTIFICATION</scope>
    <source>
        <tissue evidence="14">Muscle</tissue>
    </source>
</reference>
<feature type="transmembrane region" description="Helical" evidence="11">
    <location>
        <begin position="917"/>
        <end position="940"/>
    </location>
</feature>
<dbReference type="Proteomes" id="UP000248484">
    <property type="component" value="Chromosome 11"/>
</dbReference>
<evidence type="ECO:0000256" key="11">
    <source>
        <dbReference type="SAM" id="Phobius"/>
    </source>
</evidence>
<dbReference type="InterPro" id="IPR000731">
    <property type="entry name" value="SSD"/>
</dbReference>
<evidence type="ECO:0000256" key="7">
    <source>
        <dbReference type="ARBA" id="ARBA00057027"/>
    </source>
</evidence>
<feature type="compositionally biased region" description="Low complexity" evidence="10">
    <location>
        <begin position="73"/>
        <end position="94"/>
    </location>
</feature>
<evidence type="ECO:0000259" key="12">
    <source>
        <dbReference type="PROSITE" id="PS50156"/>
    </source>
</evidence>
<evidence type="ECO:0000313" key="14">
    <source>
        <dbReference type="RefSeq" id="XP_007118272.2"/>
    </source>
</evidence>
<dbReference type="InParanoid" id="A0A2Y9FC05"/>
<dbReference type="GeneID" id="102974909"/>
<dbReference type="RefSeq" id="XP_007118272.2">
    <property type="nucleotide sequence ID" value="XM_007118210.3"/>
</dbReference>
<evidence type="ECO:0000256" key="5">
    <source>
        <dbReference type="ARBA" id="ARBA00023136"/>
    </source>
</evidence>
<dbReference type="SUPFAM" id="SSF82866">
    <property type="entry name" value="Multidrug efflux transporter AcrB transmembrane domain"/>
    <property type="match status" value="2"/>
</dbReference>
<dbReference type="KEGG" id="pcad:102974909"/>
<name>A0A2Y9FC05_PHYMC</name>
<dbReference type="PROSITE" id="PS50156">
    <property type="entry name" value="SSD"/>
    <property type="match status" value="1"/>
</dbReference>
<feature type="transmembrane region" description="Helical" evidence="11">
    <location>
        <begin position="947"/>
        <end position="967"/>
    </location>
</feature>
<dbReference type="Gene3D" id="1.20.1640.10">
    <property type="entry name" value="Multidrug efflux transporter AcrB transmembrane domain"/>
    <property type="match status" value="2"/>
</dbReference>
<dbReference type="STRING" id="9755.ENSPCTP00005003945"/>
<keyword evidence="4 11" id="KW-1133">Transmembrane helix</keyword>
<dbReference type="PANTHER" id="PTHR10796:SF60">
    <property type="entry name" value="PATCHED DOMAIN-CONTAINING PROTEIN 3"/>
    <property type="match status" value="1"/>
</dbReference>
<comment type="function">
    <text evidence="7">May play a role in sperm development or sperm function. However, does not appear to have an essential role in spermatogenesis or male fertility.</text>
</comment>
<protein>
    <recommendedName>
        <fullName evidence="9">Patched domain-containing protein 3</fullName>
    </recommendedName>
</protein>
<feature type="transmembrane region" description="Helical" evidence="11">
    <location>
        <begin position="623"/>
        <end position="641"/>
    </location>
</feature>
<evidence type="ECO:0000256" key="6">
    <source>
        <dbReference type="ARBA" id="ARBA00023180"/>
    </source>
</evidence>
<keyword evidence="2" id="KW-1003">Cell membrane</keyword>
<evidence type="ECO:0000256" key="1">
    <source>
        <dbReference type="ARBA" id="ARBA00005585"/>
    </source>
</evidence>
<dbReference type="GO" id="GO:0097225">
    <property type="term" value="C:sperm midpiece"/>
    <property type="evidence" value="ECO:0007669"/>
    <property type="project" value="UniProtKB-ARBA"/>
</dbReference>
<evidence type="ECO:0000256" key="3">
    <source>
        <dbReference type="ARBA" id="ARBA00022692"/>
    </source>
</evidence>
<dbReference type="Pfam" id="PF02460">
    <property type="entry name" value="Patched"/>
    <property type="match status" value="1"/>
</dbReference>
<dbReference type="GO" id="GO:0016020">
    <property type="term" value="C:membrane"/>
    <property type="evidence" value="ECO:0007669"/>
    <property type="project" value="InterPro"/>
</dbReference>
<proteinExistence type="inferred from homology"/>
<gene>
    <name evidence="14" type="primary">LOC102974909</name>
</gene>
<comment type="subcellular location">
    <subcellularLocation>
        <location evidence="8">Cell projection</location>
        <location evidence="8">Cilium</location>
        <location evidence="8">Flagellum membrane</location>
        <topology evidence="8">Multi-pass membrane protein</topology>
    </subcellularLocation>
</comment>
<feature type="transmembrane region" description="Helical" evidence="11">
    <location>
        <begin position="398"/>
        <end position="417"/>
    </location>
</feature>
<evidence type="ECO:0000256" key="9">
    <source>
        <dbReference type="ARBA" id="ARBA00074262"/>
    </source>
</evidence>
<dbReference type="AlphaFoldDB" id="A0A2Y9FC05"/>
<evidence type="ECO:0000256" key="10">
    <source>
        <dbReference type="SAM" id="MobiDB-lite"/>
    </source>
</evidence>
<dbReference type="InterPro" id="IPR003392">
    <property type="entry name" value="PTHD_SSD"/>
</dbReference>
<keyword evidence="5 11" id="KW-0472">Membrane</keyword>
<feature type="transmembrane region" description="Helical" evidence="11">
    <location>
        <begin position="503"/>
        <end position="522"/>
    </location>
</feature>
<keyword evidence="13" id="KW-1185">Reference proteome</keyword>
<accession>A0A2Y9FC05</accession>
<feature type="transmembrane region" description="Helical" evidence="11">
    <location>
        <begin position="845"/>
        <end position="866"/>
    </location>
</feature>
<dbReference type="OrthoDB" id="6510177at2759"/>
<keyword evidence="6" id="KW-0325">Glycoprotein</keyword>
<evidence type="ECO:0000313" key="13">
    <source>
        <dbReference type="Proteomes" id="UP000248484"/>
    </source>
</evidence>
<feature type="region of interest" description="Disordered" evidence="10">
    <location>
        <begin position="23"/>
        <end position="130"/>
    </location>
</feature>
<evidence type="ECO:0000256" key="8">
    <source>
        <dbReference type="ARBA" id="ARBA00060429"/>
    </source>
</evidence>
<organism evidence="13 14">
    <name type="scientific">Physeter macrocephalus</name>
    <name type="common">Sperm whale</name>
    <name type="synonym">Physeter catodon</name>
    <dbReference type="NCBI Taxonomy" id="9755"/>
    <lineage>
        <taxon>Eukaryota</taxon>
        <taxon>Metazoa</taxon>
        <taxon>Chordata</taxon>
        <taxon>Craniata</taxon>
        <taxon>Vertebrata</taxon>
        <taxon>Euteleostomi</taxon>
        <taxon>Mammalia</taxon>
        <taxon>Eutheria</taxon>
        <taxon>Laurasiatheria</taxon>
        <taxon>Artiodactyla</taxon>
        <taxon>Whippomorpha</taxon>
        <taxon>Cetacea</taxon>
        <taxon>Odontoceti</taxon>
        <taxon>Physeteridae</taxon>
        <taxon>Physeter</taxon>
    </lineage>
</organism>
<feature type="domain" description="SSD" evidence="12">
    <location>
        <begin position="400"/>
        <end position="557"/>
    </location>
</feature>
<sequence>MGAPSSSALPIRCPVSERRLSFPELSLNPAKVAPEAAPGREAGQEPGPGAQGTEAGPGPGPDSESRPQPPAGPGSEPLPAAEPEPEPLSASGPGQDPELGWAAGQRAGAPPESQPLPASESENGVSDRPRCHTDCLEAPLSRAFRRLGWEVGSHPWIFLLLPMVLTAVLGTGLIHLPKEEEDDLEEQYTPIGSPAKAERRFVQGHFTANDSDLFSIARKSTEVNYASILVVSNTNSLLEQETLSEISEVDDAVQALSVTQANGPQILYNEVCSKNQGYCVPSNPLLFAWKTNSVLNLRNITFPIYSLAGQVVYLANILGGTVLGESMGLSQLLLEAKAMRLQYYLKTGEGVDSERSKAWLIHFLNQVGNLEKSLALKKIQVVYFTSLSRQLEFEATSMTVIPLFHLAYLLIILFAITSCYRCDCIQNKMWVAAFGVISAALAVVSGFGLMLYIGVPFVIIVANSPFLILGIGVDDMFIMISAWQKTNVMDSIKERMSNVYSKVAVSITITTITNILAFYTGIMTSFRSVQYFCIYTGTTLLFCYFYNITCFGAVMALDGKREVVCLRWLKKPETPDQKCSSLKKPCCLPCNSLRDKHKADIHPMNLFFRDYFGPFLTSTESKFFVVLIYILYIISSIYGCFQVQEGLDLRNLASDDSYITPYFNVEEEHFSSHGPRVMVIVTEALDYWDGDARQKLEKCLVDFENSDYVDKNLTEFWLREYVKYMENHHYNVNDKITFLKNIPNFVIDSPLFMYYINITSSQEIICSRAFIQTMGVSSSTNKKLMLLQFRDMAEKCEIPLMVYNQAFIYFDQYSAILENTVRNVIVASTAMFIVSLLLIPHPLCSLWVTFAISSVIVGVTGFMAFWNVNLDSISMINLVICIGFSFDFSAHISYAFVSSSKPSVNQKTIEALYLLGYPVLQSAISTIIGVCVLSAAKAYIFRTFFKIMFLVMVFGVAHGLIFIPVFLTFF</sequence>
<evidence type="ECO:0000256" key="2">
    <source>
        <dbReference type="ARBA" id="ARBA00022475"/>
    </source>
</evidence>
<dbReference type="PANTHER" id="PTHR10796">
    <property type="entry name" value="PATCHED-RELATED"/>
    <property type="match status" value="1"/>
</dbReference>
<feature type="transmembrane region" description="Helical" evidence="11">
    <location>
        <begin position="878"/>
        <end position="897"/>
    </location>
</feature>
<keyword evidence="3 11" id="KW-0812">Transmembrane</keyword>
<feature type="transmembrane region" description="Helical" evidence="11">
    <location>
        <begin position="429"/>
        <end position="453"/>
    </location>
</feature>
<feature type="transmembrane region" description="Helical" evidence="11">
    <location>
        <begin position="465"/>
        <end position="483"/>
    </location>
</feature>